<accession>A0A0K0FZM3</accession>
<dbReference type="WBParaSite" id="SVE_1790200.1">
    <property type="protein sequence ID" value="SVE_1790200.1"/>
    <property type="gene ID" value="SVE_1790200"/>
</dbReference>
<evidence type="ECO:0000313" key="2">
    <source>
        <dbReference type="WBParaSite" id="SVE_1790200.1"/>
    </source>
</evidence>
<sequence>MSGYMDLYEESSDSDLDDFIDYMSNIHRSIKNSKSPRQYEQVSANNENNSVIDGAISRDKITANNAKKQPILKESLRLRQNNVNCKDKENECITRFITQVTHLSTENQSYSTRTSQKSTTTMRLMTLRLDNMLEQMENRCQEKLKLYVDKAFSDAIDKIKTINNEGVNTNMSAIENTAIQEPSKRKVPKKDNDNWNTRRTWSEKVGNVKKVLYLVGLDVRKVVIVNTRKFLVSINRAPDENLCQFLDIHMNIDTLAQDLFNP</sequence>
<name>A0A0K0FZM3_STRVS</name>
<dbReference type="Proteomes" id="UP000035680">
    <property type="component" value="Unassembled WGS sequence"/>
</dbReference>
<dbReference type="AlphaFoldDB" id="A0A0K0FZM3"/>
<reference evidence="2" key="2">
    <citation type="submission" date="2015-08" db="UniProtKB">
        <authorList>
            <consortium name="WormBaseParasite"/>
        </authorList>
    </citation>
    <scope>IDENTIFICATION</scope>
</reference>
<evidence type="ECO:0000313" key="1">
    <source>
        <dbReference type="Proteomes" id="UP000035680"/>
    </source>
</evidence>
<organism evidence="1 2">
    <name type="scientific">Strongyloides venezuelensis</name>
    <name type="common">Threadworm</name>
    <dbReference type="NCBI Taxonomy" id="75913"/>
    <lineage>
        <taxon>Eukaryota</taxon>
        <taxon>Metazoa</taxon>
        <taxon>Ecdysozoa</taxon>
        <taxon>Nematoda</taxon>
        <taxon>Chromadorea</taxon>
        <taxon>Rhabditida</taxon>
        <taxon>Tylenchina</taxon>
        <taxon>Panagrolaimomorpha</taxon>
        <taxon>Strongyloidoidea</taxon>
        <taxon>Strongyloididae</taxon>
        <taxon>Strongyloides</taxon>
    </lineage>
</organism>
<protein>
    <submittedName>
        <fullName evidence="2">Non-structural maintenance of chromosomes element 4</fullName>
    </submittedName>
</protein>
<reference evidence="1" key="1">
    <citation type="submission" date="2014-07" db="EMBL/GenBank/DDBJ databases">
        <authorList>
            <person name="Martin A.A"/>
            <person name="De Silva N."/>
        </authorList>
    </citation>
    <scope>NUCLEOTIDE SEQUENCE</scope>
</reference>
<keyword evidence="1" id="KW-1185">Reference proteome</keyword>
<proteinExistence type="predicted"/>